<dbReference type="InterPro" id="IPR008792">
    <property type="entry name" value="PQQD"/>
</dbReference>
<reference evidence="4 5" key="1">
    <citation type="submission" date="2021-11" db="EMBL/GenBank/DDBJ databases">
        <title>Draft genome sequence of Actinomycetospora sp. SF1 isolated from the rhizosphere soil.</title>
        <authorList>
            <person name="Duangmal K."/>
            <person name="Chantavorakit T."/>
        </authorList>
    </citation>
    <scope>NUCLEOTIDE SEQUENCE [LARGE SCALE GENOMIC DNA]</scope>
    <source>
        <strain evidence="4 5">TBRC 5722</strain>
    </source>
</reference>
<sequence length="94" mass="10367">MTGLTVPTTGRPRLGRGVRMRFDKTRGKHVLVLPETVVVLNATGAAILELCDGQRTVTDIVAALREQFGEVPDEQVVGYLSKLAERRHLEILDD</sequence>
<evidence type="ECO:0000313" key="5">
    <source>
        <dbReference type="Proteomes" id="UP001199469"/>
    </source>
</evidence>
<dbReference type="NCBIfam" id="TIGR03859">
    <property type="entry name" value="PQQ_PqqD"/>
    <property type="match status" value="1"/>
</dbReference>
<dbReference type="Proteomes" id="UP001199469">
    <property type="component" value="Unassembled WGS sequence"/>
</dbReference>
<evidence type="ECO:0000256" key="1">
    <source>
        <dbReference type="ARBA" id="ARBA00004886"/>
    </source>
</evidence>
<dbReference type="InterPro" id="IPR022479">
    <property type="entry name" value="PqqD_bac"/>
</dbReference>
<dbReference type="InterPro" id="IPR041881">
    <property type="entry name" value="PqqD_sf"/>
</dbReference>
<dbReference type="Pfam" id="PF05402">
    <property type="entry name" value="PqqD"/>
    <property type="match status" value="1"/>
</dbReference>
<accession>A0ABS8PFG4</accession>
<evidence type="ECO:0000256" key="2">
    <source>
        <dbReference type="ARBA" id="ARBA00011741"/>
    </source>
</evidence>
<dbReference type="EMBL" id="JAJNDB010000006">
    <property type="protein sequence ID" value="MCD2196687.1"/>
    <property type="molecule type" value="Genomic_DNA"/>
</dbReference>
<keyword evidence="3" id="KW-0884">PQQ biosynthesis</keyword>
<name>A0ABS8PFG4_9PSEU</name>
<organism evidence="4 5">
    <name type="scientific">Actinomycetospora endophytica</name>
    <dbReference type="NCBI Taxonomy" id="2291215"/>
    <lineage>
        <taxon>Bacteria</taxon>
        <taxon>Bacillati</taxon>
        <taxon>Actinomycetota</taxon>
        <taxon>Actinomycetes</taxon>
        <taxon>Pseudonocardiales</taxon>
        <taxon>Pseudonocardiaceae</taxon>
        <taxon>Actinomycetospora</taxon>
    </lineage>
</organism>
<comment type="caution">
    <text evidence="4">The sequence shown here is derived from an EMBL/GenBank/DDBJ whole genome shotgun (WGS) entry which is preliminary data.</text>
</comment>
<proteinExistence type="predicted"/>
<protein>
    <submittedName>
        <fullName evidence="4">Pyrroloquinoline quinone biosynthesis peptide chaperone PqqD</fullName>
    </submittedName>
</protein>
<evidence type="ECO:0000313" key="4">
    <source>
        <dbReference type="EMBL" id="MCD2196687.1"/>
    </source>
</evidence>
<gene>
    <name evidence="4" type="primary">pqqD</name>
    <name evidence="4" type="ORF">LQ327_25275</name>
</gene>
<keyword evidence="5" id="KW-1185">Reference proteome</keyword>
<comment type="subunit">
    <text evidence="2">Monomer. Interacts with PqqE.</text>
</comment>
<dbReference type="Gene3D" id="1.10.10.1150">
    <property type="entry name" value="Coenzyme PQQ synthesis protein D (PqqD)"/>
    <property type="match status" value="1"/>
</dbReference>
<comment type="pathway">
    <text evidence="1">Cofactor biosynthesis; pyrroloquinoline quinone biosynthesis.</text>
</comment>
<dbReference type="RefSeq" id="WP_230738566.1">
    <property type="nucleotide sequence ID" value="NZ_JAJNDB010000006.1"/>
</dbReference>
<evidence type="ECO:0000256" key="3">
    <source>
        <dbReference type="ARBA" id="ARBA00022905"/>
    </source>
</evidence>